<organism evidence="1 2">
    <name type="scientific">Gordonia desulfuricans</name>
    <dbReference type="NCBI Taxonomy" id="89051"/>
    <lineage>
        <taxon>Bacteria</taxon>
        <taxon>Bacillati</taxon>
        <taxon>Actinomycetota</taxon>
        <taxon>Actinomycetes</taxon>
        <taxon>Mycobacteriales</taxon>
        <taxon>Gordoniaceae</taxon>
        <taxon>Gordonia</taxon>
    </lineage>
</organism>
<accession>A0A7K3LIH2</accession>
<dbReference type="SUPFAM" id="SSF53697">
    <property type="entry name" value="SIS domain"/>
    <property type="match status" value="1"/>
</dbReference>
<dbReference type="AlphaFoldDB" id="A0A7K3LIH2"/>
<protein>
    <recommendedName>
        <fullName evidence="3">TobH protein</fullName>
    </recommendedName>
</protein>
<keyword evidence="2" id="KW-1185">Reference proteome</keyword>
<evidence type="ECO:0000313" key="1">
    <source>
        <dbReference type="EMBL" id="NDK88066.1"/>
    </source>
</evidence>
<dbReference type="RefSeq" id="WP_059036940.1">
    <property type="nucleotide sequence ID" value="NZ_JAADZU010000001.1"/>
</dbReference>
<dbReference type="InterPro" id="IPR046348">
    <property type="entry name" value="SIS_dom_sf"/>
</dbReference>
<dbReference type="Proteomes" id="UP000466307">
    <property type="component" value="Unassembled WGS sequence"/>
</dbReference>
<sequence length="376" mass="38592">MRTGAPDLDDVEELIAADSDGLLHAVAMAGAQVRAVAEAVREGVTEPLADLRPRSVVIVCPSAGPAAAAVAVVSASVATGIDVPIVCTPGLPGWIGPLDVVVVAGVDGGDMVLADAAARALRRRAEVVVAAPIEGPLRDALGGNGIDLSPRIDVDPRFRFAGFVAALLATLTALRAVRFTGNPPDLGDLADALDTEAMAGHPSHDSFHNQAKSLAARLDENAVLWSGDTPAASALAARAAAVVFSLTGTAGAALDLPDLLRGWHRRWSGATTAVDSIFHDPELDGPLGEVPPRVLMVSTPAREWQTRRRIAAISTAETVVADADLSSTSPVPDGGGPGWGGIEDLTDVPADLTSMLVLMVRIEMAAVYLRLIGAGQ</sequence>
<gene>
    <name evidence="1" type="ORF">GYA93_00495</name>
</gene>
<evidence type="ECO:0000313" key="2">
    <source>
        <dbReference type="Proteomes" id="UP000466307"/>
    </source>
</evidence>
<comment type="caution">
    <text evidence="1">The sequence shown here is derived from an EMBL/GenBank/DDBJ whole genome shotgun (WGS) entry which is preliminary data.</text>
</comment>
<dbReference type="EMBL" id="JAADZU010000001">
    <property type="protein sequence ID" value="NDK88066.1"/>
    <property type="molecule type" value="Genomic_DNA"/>
</dbReference>
<name>A0A7K3LIH2_9ACTN</name>
<dbReference type="GO" id="GO:0097367">
    <property type="term" value="F:carbohydrate derivative binding"/>
    <property type="evidence" value="ECO:0007669"/>
    <property type="project" value="InterPro"/>
</dbReference>
<reference evidence="1 2" key="1">
    <citation type="submission" date="2020-01" db="EMBL/GenBank/DDBJ databases">
        <title>Investigation of new actinobacteria for the biodesulphurisation of diesel fuel.</title>
        <authorList>
            <person name="Athi Narayanan S.M."/>
        </authorList>
    </citation>
    <scope>NUCLEOTIDE SEQUENCE [LARGE SCALE GENOMIC DNA]</scope>
    <source>
        <strain evidence="1 2">213E</strain>
    </source>
</reference>
<dbReference type="GO" id="GO:1901135">
    <property type="term" value="P:carbohydrate derivative metabolic process"/>
    <property type="evidence" value="ECO:0007669"/>
    <property type="project" value="InterPro"/>
</dbReference>
<evidence type="ECO:0008006" key="3">
    <source>
        <dbReference type="Google" id="ProtNLM"/>
    </source>
</evidence>
<proteinExistence type="predicted"/>